<evidence type="ECO:0000313" key="2">
    <source>
        <dbReference type="Proteomes" id="UP000046395"/>
    </source>
</evidence>
<dbReference type="Proteomes" id="UP000046395">
    <property type="component" value="Unassembled WGS sequence"/>
</dbReference>
<evidence type="ECO:0000313" key="3">
    <source>
        <dbReference type="WBParaSite" id="TMUE_3000014633.1"/>
    </source>
</evidence>
<reference evidence="3" key="1">
    <citation type="submission" date="2019-12" db="UniProtKB">
        <authorList>
            <consortium name="WormBaseParasite"/>
        </authorList>
    </citation>
    <scope>IDENTIFICATION</scope>
</reference>
<name>A0A5S6R5D1_TRIMR</name>
<sequence length="135" mass="15471">MHLNSLQCYGSKFCPFKERPIWYGRGPRSAQRSPAKRGATSARKRAQEEWFKSGNGEDEQPVAPADRRHRRRFPPALHKTHRYACNFREVFVERAQQPSPLCDYSSSGAAVRWWQLGARRGLLTCKQPAKGGARE</sequence>
<accession>A0A5S6R5D1</accession>
<dbReference type="AlphaFoldDB" id="A0A5S6R5D1"/>
<keyword evidence="2" id="KW-1185">Reference proteome</keyword>
<protein>
    <submittedName>
        <fullName evidence="3">Uncharacterized protein</fullName>
    </submittedName>
</protein>
<evidence type="ECO:0000256" key="1">
    <source>
        <dbReference type="SAM" id="MobiDB-lite"/>
    </source>
</evidence>
<feature type="region of interest" description="Disordered" evidence="1">
    <location>
        <begin position="23"/>
        <end position="75"/>
    </location>
</feature>
<proteinExistence type="predicted"/>
<organism evidence="2 3">
    <name type="scientific">Trichuris muris</name>
    <name type="common">Mouse whipworm</name>
    <dbReference type="NCBI Taxonomy" id="70415"/>
    <lineage>
        <taxon>Eukaryota</taxon>
        <taxon>Metazoa</taxon>
        <taxon>Ecdysozoa</taxon>
        <taxon>Nematoda</taxon>
        <taxon>Enoplea</taxon>
        <taxon>Dorylaimia</taxon>
        <taxon>Trichinellida</taxon>
        <taxon>Trichuridae</taxon>
        <taxon>Trichuris</taxon>
    </lineage>
</organism>
<dbReference type="WBParaSite" id="TMUE_3000014633.1">
    <property type="protein sequence ID" value="TMUE_3000014633.1"/>
    <property type="gene ID" value="WBGene00302276"/>
</dbReference>